<dbReference type="PANTHER" id="PTHR47691">
    <property type="entry name" value="REGULATOR-RELATED"/>
    <property type="match status" value="1"/>
</dbReference>
<evidence type="ECO:0000256" key="2">
    <source>
        <dbReference type="ARBA" id="ARBA00023125"/>
    </source>
</evidence>
<comment type="similarity">
    <text evidence="1">Belongs to the AfsR/DnrI/RedD regulatory family.</text>
</comment>
<dbReference type="CDD" id="cd15831">
    <property type="entry name" value="BTAD"/>
    <property type="match status" value="1"/>
</dbReference>
<dbReference type="Pfam" id="PF03704">
    <property type="entry name" value="BTAD"/>
    <property type="match status" value="1"/>
</dbReference>
<feature type="domain" description="OmpR/PhoB-type" evidence="4">
    <location>
        <begin position="1"/>
        <end position="96"/>
    </location>
</feature>
<dbReference type="SMART" id="SM00862">
    <property type="entry name" value="Trans_reg_C"/>
    <property type="match status" value="1"/>
</dbReference>
<dbReference type="PANTHER" id="PTHR47691:SF3">
    <property type="entry name" value="HTH-TYPE TRANSCRIPTIONAL REGULATOR RV0890C-RELATED"/>
    <property type="match status" value="1"/>
</dbReference>
<dbReference type="GO" id="GO:0006355">
    <property type="term" value="P:regulation of DNA-templated transcription"/>
    <property type="evidence" value="ECO:0007669"/>
    <property type="project" value="InterPro"/>
</dbReference>
<dbReference type="InterPro" id="IPR058852">
    <property type="entry name" value="HTH_77"/>
</dbReference>
<dbReference type="InterPro" id="IPR011990">
    <property type="entry name" value="TPR-like_helical_dom_sf"/>
</dbReference>
<dbReference type="SUPFAM" id="SSF46894">
    <property type="entry name" value="C-terminal effector domain of the bipartite response regulators"/>
    <property type="match status" value="1"/>
</dbReference>
<dbReference type="InterPro" id="IPR027417">
    <property type="entry name" value="P-loop_NTPase"/>
</dbReference>
<dbReference type="GO" id="GO:0000160">
    <property type="term" value="P:phosphorelay signal transduction system"/>
    <property type="evidence" value="ECO:0007669"/>
    <property type="project" value="InterPro"/>
</dbReference>
<dbReference type="InterPro" id="IPR016032">
    <property type="entry name" value="Sig_transdc_resp-reg_C-effctor"/>
</dbReference>
<evidence type="ECO:0000313" key="6">
    <source>
        <dbReference type="Proteomes" id="UP000582974"/>
    </source>
</evidence>
<dbReference type="PRINTS" id="PR00364">
    <property type="entry name" value="DISEASERSIST"/>
</dbReference>
<dbReference type="Pfam" id="PF25872">
    <property type="entry name" value="HTH_77"/>
    <property type="match status" value="1"/>
</dbReference>
<comment type="caution">
    <text evidence="5">The sequence shown here is derived from an EMBL/GenBank/DDBJ whole genome shotgun (WGS) entry which is preliminary data.</text>
</comment>
<organism evidence="5 6">
    <name type="scientific">Haloechinothrix aidingensis</name>
    <dbReference type="NCBI Taxonomy" id="2752311"/>
    <lineage>
        <taxon>Bacteria</taxon>
        <taxon>Bacillati</taxon>
        <taxon>Actinomycetota</taxon>
        <taxon>Actinomycetes</taxon>
        <taxon>Pseudonocardiales</taxon>
        <taxon>Pseudonocardiaceae</taxon>
        <taxon>Haloechinothrix</taxon>
    </lineage>
</organism>
<dbReference type="GO" id="GO:0003677">
    <property type="term" value="F:DNA binding"/>
    <property type="evidence" value="ECO:0007669"/>
    <property type="project" value="UniProtKB-UniRule"/>
</dbReference>
<dbReference type="InterPro" id="IPR036388">
    <property type="entry name" value="WH-like_DNA-bd_sf"/>
</dbReference>
<feature type="DNA-binding region" description="OmpR/PhoB-type" evidence="3">
    <location>
        <begin position="1"/>
        <end position="96"/>
    </location>
</feature>
<protein>
    <submittedName>
        <fullName evidence="5">AfsR/SARP family transcriptional regulator</fullName>
    </submittedName>
</protein>
<reference evidence="5 6" key="1">
    <citation type="submission" date="2020-07" db="EMBL/GenBank/DDBJ databases">
        <title>Genome of Haloechinothrix sp.</title>
        <authorList>
            <person name="Tang S.-K."/>
            <person name="Yang L."/>
            <person name="Zhu W.-Y."/>
        </authorList>
    </citation>
    <scope>NUCLEOTIDE SEQUENCE [LARGE SCALE GENOMIC DNA]</scope>
    <source>
        <strain evidence="5 6">YIM 98757</strain>
    </source>
</reference>
<dbReference type="SMART" id="SM01043">
    <property type="entry name" value="BTAD"/>
    <property type="match status" value="1"/>
</dbReference>
<evidence type="ECO:0000256" key="1">
    <source>
        <dbReference type="ARBA" id="ARBA00005820"/>
    </source>
</evidence>
<gene>
    <name evidence="5" type="ORF">H0B56_11225</name>
</gene>
<keyword evidence="2 3" id="KW-0238">DNA-binding</keyword>
<proteinExistence type="inferred from homology"/>
<evidence type="ECO:0000256" key="3">
    <source>
        <dbReference type="PROSITE-ProRule" id="PRU01091"/>
    </source>
</evidence>
<dbReference type="Pfam" id="PF00486">
    <property type="entry name" value="Trans_reg_C"/>
    <property type="match status" value="1"/>
</dbReference>
<accession>A0A838AA97</accession>
<evidence type="ECO:0000259" key="4">
    <source>
        <dbReference type="PROSITE" id="PS51755"/>
    </source>
</evidence>
<dbReference type="InterPro" id="IPR005158">
    <property type="entry name" value="BTAD"/>
</dbReference>
<dbReference type="Gene3D" id="3.40.50.300">
    <property type="entry name" value="P-loop containing nucleotide triphosphate hydrolases"/>
    <property type="match status" value="1"/>
</dbReference>
<dbReference type="EMBL" id="JACCKD010000003">
    <property type="protein sequence ID" value="MBA0126112.1"/>
    <property type="molecule type" value="Genomic_DNA"/>
</dbReference>
<dbReference type="RefSeq" id="WP_180892898.1">
    <property type="nucleotide sequence ID" value="NZ_JACCKD010000003.1"/>
</dbReference>
<evidence type="ECO:0000313" key="5">
    <source>
        <dbReference type="EMBL" id="MBA0126112.1"/>
    </source>
</evidence>
<sequence>MRFEILGRLTVWDGSTRLDIPGAKQRALLAYLLVNGGRLVPADRIIDDLWGDGAPSKARNALQAKVSSLRRALAPADPDRGRRLVEARDGGYRITAGTDAVDADRFAGLVTRARDELEGNHPARAYAILEQALALWGGEPLPEHRDYPFAAAAADRYRALWLNAVEMHATAWLDVGGRPGVPDELATVLAEHPLRESLRALLMRALAREGRQVEALQVYRTGRRLLRDELGIDPGAELESAHADVYAQHVRVPSAADVGHGPVGWLPAESTEFVGRGPQRQHLQDLLARERLVTVTGPGGIGKTRLVVHTLTRLAEPAEGVWLTDLSAVAGTIDCPTDSATIADAVLRTFRDRQGANLGSDERLTTDSQRGAVERLRDRIGSREMVLVLDGGEHVVAEVAELAGYLLAACPELRMVVTTRVLLGLAGEAVLRLDPLALPPVEAARQDYLAAESVALFCTRAGLDAEALSEAEFGEVAAIVRRTDGIPLAMEVAAGLLGGLTLSDLAAHMRADQDFLQHGSGSTLIETIERSWRLLGEQERDLLARLSLIEGSWSLDAAHALAPDGVRGGDLARSVAGLVDRSLISYDPGPVPAPYRLLDTIRSYARRSLTEHPDLDAITAAHAGYFHGVAARYDWLLRCGEQPRALRALGAAHADLVAALAALRELGRVADALDMACCLGWFWWLSGRRREGRAILESLLRHAEERTPGRWTASAWRDALALTDVDAEQALRRCLAVLSSTPTQDWGSGLRLIALLTADRVFQRGEPERGGHLLARINRVAEQLDDEWYIAAARLTSGIDASRNGSTRRARHHAETARAGFVSAGDRWGELQALDLLAGLDEMEGSYQRARAAREDMAGIAEELGMRDVHAYQVVKIGNLLGLSEELDAALLCLRNARDLGRQLGKPNTVAYANNGLGLVLRRAGHAHDALVHHEAALRHYRGIGSHAGSAFTCAAIGLAGVAGGDTGTAYSWHMRSLHDATRTRDRRAVALALEGLALTVDETEKAATLLAAARELRAGAGAPRPHGEIPEVDRVEAGLGDPEALMPGDARERVRAWAADVEGIAGRVKRLLGDSSAYRVAM</sequence>
<name>A0A838AA97_9PSEU</name>
<dbReference type="Gene3D" id="1.25.40.10">
    <property type="entry name" value="Tetratricopeptide repeat domain"/>
    <property type="match status" value="2"/>
</dbReference>
<dbReference type="SUPFAM" id="SSF52540">
    <property type="entry name" value="P-loop containing nucleoside triphosphate hydrolases"/>
    <property type="match status" value="1"/>
</dbReference>
<dbReference type="SUPFAM" id="SSF48452">
    <property type="entry name" value="TPR-like"/>
    <property type="match status" value="3"/>
</dbReference>
<dbReference type="AlphaFoldDB" id="A0A838AA97"/>
<dbReference type="Proteomes" id="UP000582974">
    <property type="component" value="Unassembled WGS sequence"/>
</dbReference>
<dbReference type="InterPro" id="IPR041664">
    <property type="entry name" value="AAA_16"/>
</dbReference>
<dbReference type="InterPro" id="IPR001867">
    <property type="entry name" value="OmpR/PhoB-type_DNA-bd"/>
</dbReference>
<keyword evidence="6" id="KW-1185">Reference proteome</keyword>
<dbReference type="PROSITE" id="PS51755">
    <property type="entry name" value="OMPR_PHOB"/>
    <property type="match status" value="1"/>
</dbReference>
<dbReference type="Pfam" id="PF13191">
    <property type="entry name" value="AAA_16"/>
    <property type="match status" value="1"/>
</dbReference>
<dbReference type="Gene3D" id="1.10.10.10">
    <property type="entry name" value="Winged helix-like DNA-binding domain superfamily/Winged helix DNA-binding domain"/>
    <property type="match status" value="1"/>
</dbReference>